<gene>
    <name evidence="13" type="ORF">SI8410_09012363</name>
</gene>
<dbReference type="PROSITE" id="PS00154">
    <property type="entry name" value="ATPASE_E1_E2"/>
    <property type="match status" value="1"/>
</dbReference>
<dbReference type="GO" id="GO:0043682">
    <property type="term" value="F:P-type divalent copper transporter activity"/>
    <property type="evidence" value="ECO:0007669"/>
    <property type="project" value="TreeGrafter"/>
</dbReference>
<keyword evidence="8 10" id="KW-1133">Transmembrane helix</keyword>
<dbReference type="PANTHER" id="PTHR43520:SF22">
    <property type="entry name" value="COPPER-TRANSPORTING ATPASE PAA1, CHLOROPLASTIC"/>
    <property type="match status" value="1"/>
</dbReference>
<dbReference type="Pfam" id="PF00702">
    <property type="entry name" value="Hydrolase"/>
    <property type="match status" value="1"/>
</dbReference>
<dbReference type="InterPro" id="IPR036412">
    <property type="entry name" value="HAD-like_sf"/>
</dbReference>
<feature type="transmembrane region" description="Helical" evidence="10">
    <location>
        <begin position="330"/>
        <end position="350"/>
    </location>
</feature>
<dbReference type="InterPro" id="IPR023299">
    <property type="entry name" value="ATPase_P-typ_cyto_dom_N"/>
</dbReference>
<dbReference type="CDD" id="cd00371">
    <property type="entry name" value="HMA"/>
    <property type="match status" value="1"/>
</dbReference>
<dbReference type="InterPro" id="IPR023298">
    <property type="entry name" value="ATPase_P-typ_TM_dom_sf"/>
</dbReference>
<dbReference type="Proteomes" id="UP000663760">
    <property type="component" value="Chromosome 9"/>
</dbReference>
<accession>A0A7I8KXG4</accession>
<evidence type="ECO:0000256" key="1">
    <source>
        <dbReference type="ARBA" id="ARBA00004141"/>
    </source>
</evidence>
<dbReference type="GO" id="GO:0016887">
    <property type="term" value="F:ATP hydrolysis activity"/>
    <property type="evidence" value="ECO:0007669"/>
    <property type="project" value="InterPro"/>
</dbReference>
<name>A0A7I8KXG4_SPIIN</name>
<evidence type="ECO:0000256" key="5">
    <source>
        <dbReference type="ARBA" id="ARBA00022741"/>
    </source>
</evidence>
<keyword evidence="7" id="KW-1278">Translocase</keyword>
<dbReference type="InterPro" id="IPR006121">
    <property type="entry name" value="HMA_dom"/>
</dbReference>
<dbReference type="InterPro" id="IPR008250">
    <property type="entry name" value="ATPase_P-typ_transduc_dom_A_sf"/>
</dbReference>
<dbReference type="NCBIfam" id="TIGR01494">
    <property type="entry name" value="ATPase_P-type"/>
    <property type="match status" value="2"/>
</dbReference>
<dbReference type="EMBL" id="LR746272">
    <property type="protein sequence ID" value="CAA7401685.1"/>
    <property type="molecule type" value="Genomic_DNA"/>
</dbReference>
<dbReference type="PROSITE" id="PS50846">
    <property type="entry name" value="HMA_2"/>
    <property type="match status" value="1"/>
</dbReference>
<dbReference type="SUPFAM" id="SSF55008">
    <property type="entry name" value="HMA, heavy metal-associated domain"/>
    <property type="match status" value="1"/>
</dbReference>
<dbReference type="InterPro" id="IPR017969">
    <property type="entry name" value="Heavy-metal-associated_CS"/>
</dbReference>
<dbReference type="GO" id="GO:0016020">
    <property type="term" value="C:membrane"/>
    <property type="evidence" value="ECO:0007669"/>
    <property type="project" value="UniProtKB-SubCell"/>
</dbReference>
<evidence type="ECO:0000256" key="2">
    <source>
        <dbReference type="ARBA" id="ARBA00006024"/>
    </source>
</evidence>
<dbReference type="InterPro" id="IPR001757">
    <property type="entry name" value="P_typ_ATPase"/>
</dbReference>
<dbReference type="Gene3D" id="3.30.70.100">
    <property type="match status" value="1"/>
</dbReference>
<dbReference type="PRINTS" id="PR00119">
    <property type="entry name" value="CATATPASE"/>
</dbReference>
<evidence type="ECO:0000313" key="14">
    <source>
        <dbReference type="Proteomes" id="UP000663760"/>
    </source>
</evidence>
<evidence type="ECO:0000256" key="3">
    <source>
        <dbReference type="ARBA" id="ARBA00022692"/>
    </source>
</evidence>
<dbReference type="Gene3D" id="3.40.50.1000">
    <property type="entry name" value="HAD superfamily/HAD-like"/>
    <property type="match status" value="1"/>
</dbReference>
<dbReference type="Pfam" id="PF00122">
    <property type="entry name" value="E1-E2_ATPase"/>
    <property type="match status" value="1"/>
</dbReference>
<protein>
    <recommendedName>
        <fullName evidence="12">HMA domain-containing protein</fullName>
    </recommendedName>
</protein>
<dbReference type="PRINTS" id="PR00943">
    <property type="entry name" value="CUATPASE"/>
</dbReference>
<dbReference type="AlphaFoldDB" id="A0A7I8KXG4"/>
<dbReference type="GO" id="GO:0005507">
    <property type="term" value="F:copper ion binding"/>
    <property type="evidence" value="ECO:0007669"/>
    <property type="project" value="TreeGrafter"/>
</dbReference>
<comment type="similarity">
    <text evidence="2 10">Belongs to the cation transport ATPase (P-type) (TC 3.A.3) family. Type IB subfamily.</text>
</comment>
<evidence type="ECO:0000256" key="7">
    <source>
        <dbReference type="ARBA" id="ARBA00022967"/>
    </source>
</evidence>
<keyword evidence="6 10" id="KW-0067">ATP-binding</keyword>
<dbReference type="SUPFAM" id="SSF81665">
    <property type="entry name" value="Calcium ATPase, transmembrane domain M"/>
    <property type="match status" value="1"/>
</dbReference>
<comment type="subcellular location">
    <subcellularLocation>
        <location evidence="1">Membrane</location>
        <topology evidence="1">Multi-pass membrane protein</topology>
    </subcellularLocation>
</comment>
<dbReference type="CDD" id="cd02094">
    <property type="entry name" value="P-type_ATPase_Cu-like"/>
    <property type="match status" value="1"/>
</dbReference>
<dbReference type="SFLD" id="SFLDG00002">
    <property type="entry name" value="C1.7:_P-type_atpase_like"/>
    <property type="match status" value="1"/>
</dbReference>
<feature type="domain" description="HMA" evidence="12">
    <location>
        <begin position="159"/>
        <end position="233"/>
    </location>
</feature>
<dbReference type="NCBIfam" id="TIGR01511">
    <property type="entry name" value="ATPase-IB1_Cu"/>
    <property type="match status" value="1"/>
</dbReference>
<evidence type="ECO:0000313" key="13">
    <source>
        <dbReference type="EMBL" id="CAA7401685.1"/>
    </source>
</evidence>
<dbReference type="FunFam" id="3.40.1110.10:FF:000071">
    <property type="entry name" value="Copper-transporting ATPase PAA1 chloroplastic"/>
    <property type="match status" value="1"/>
</dbReference>
<dbReference type="InterPro" id="IPR027256">
    <property type="entry name" value="P-typ_ATPase_IB"/>
</dbReference>
<feature type="transmembrane region" description="Helical" evidence="10">
    <location>
        <begin position="907"/>
        <end position="931"/>
    </location>
</feature>
<dbReference type="InterPro" id="IPR036163">
    <property type="entry name" value="HMA_dom_sf"/>
</dbReference>
<keyword evidence="3 10" id="KW-0812">Transmembrane</keyword>
<dbReference type="Pfam" id="PF00403">
    <property type="entry name" value="HMA"/>
    <property type="match status" value="1"/>
</dbReference>
<keyword evidence="14" id="KW-1185">Reference proteome</keyword>
<evidence type="ECO:0000256" key="11">
    <source>
        <dbReference type="SAM" id="MobiDB-lite"/>
    </source>
</evidence>
<organism evidence="13 14">
    <name type="scientific">Spirodela intermedia</name>
    <name type="common">Intermediate duckweed</name>
    <dbReference type="NCBI Taxonomy" id="51605"/>
    <lineage>
        <taxon>Eukaryota</taxon>
        <taxon>Viridiplantae</taxon>
        <taxon>Streptophyta</taxon>
        <taxon>Embryophyta</taxon>
        <taxon>Tracheophyta</taxon>
        <taxon>Spermatophyta</taxon>
        <taxon>Magnoliopsida</taxon>
        <taxon>Liliopsida</taxon>
        <taxon>Araceae</taxon>
        <taxon>Lemnoideae</taxon>
        <taxon>Spirodela</taxon>
    </lineage>
</organism>
<feature type="transmembrane region" description="Helical" evidence="10">
    <location>
        <begin position="553"/>
        <end position="575"/>
    </location>
</feature>
<proteinExistence type="inferred from homology"/>
<dbReference type="NCBIfam" id="TIGR01512">
    <property type="entry name" value="ATPase-IB2_Cd"/>
    <property type="match status" value="1"/>
</dbReference>
<feature type="transmembrane region" description="Helical" evidence="10">
    <location>
        <begin position="520"/>
        <end position="538"/>
    </location>
</feature>
<evidence type="ECO:0000256" key="8">
    <source>
        <dbReference type="ARBA" id="ARBA00022989"/>
    </source>
</evidence>
<dbReference type="GO" id="GO:0055070">
    <property type="term" value="P:copper ion homeostasis"/>
    <property type="evidence" value="ECO:0007669"/>
    <property type="project" value="TreeGrafter"/>
</dbReference>
<evidence type="ECO:0000256" key="6">
    <source>
        <dbReference type="ARBA" id="ARBA00022840"/>
    </source>
</evidence>
<dbReference type="SUPFAM" id="SSF81653">
    <property type="entry name" value="Calcium ATPase, transduction domain A"/>
    <property type="match status" value="1"/>
</dbReference>
<sequence length="971" mass="102415">MESAAALLPAMSVFTVSRSLKISTGTNVRRNHSCNLRQLIWRLPRACHPQRHCIRSGFSSSSSAAICLGSAGKKLPREFFLLSFAGSIISGSRRGTAPGRLPLASLSSLSAVPSGSGGGGDGLGVGNGGEDGDGGSSGGGTETKSISGESEDVSNLGSDVIILDVGGMSCGGCAASVKRILESLPQVSSANVNLATETAVVWATSEAKVTRDWQQDLGQKLASHLTTCGFQSNLRDSSRKDLYRIFEKKMDEKLVRLKESGRGLVVSWTLCAVCLLGHTAHLFQANAPSWLHALHSTGFHLSLSFLTLIGPGRQLILDGIRSLFKGSPNMNTLVGLGALSSFAVSSVAAFVPKLGWKVFFEEPIMLIAFVLLGKNLEQRAKLKATSDMTGLMNILPTTARLMVDGDVEELTSIVEVPCGSLSVGDRIVVFPGDRVPVDGTVKTGRSTVDESSFTGEPLPVTKLPGSEVTAGSINLNGTLTIEIQRPGGETVMGDIIRMVEEAQSREAPVQRLADEISGHFTYGVMAFSAATFMFWNLLGPHLVPAALQQGSPISLALQLSCSVLVVACPCALGLATPTAVMVGTSIGATRGLLIRGGNVLENFAGVDTIVFDKTGTLTNGKPMVTKVLTFESEGSENTGNVSSKFSENEILRLAAGVESNTIHPVGKAIVEAAKTSGCHNAKVDEGTFHEEPGSGVTAIVEQKRVTVGTSEWLRRHGVYQNPRLDVEELENQSTVYVGVDGNLAGVLYFEDKIREDARQVIESLSKQGISIYMLSGDRKSTAEHVASVVGIDKNKVISSVKPDEKKNFIRELRSSHKVVAMVGDGVNDAAALASAGVGIAMGSGVGAASDVSSIVLMGNRLSQLLEALELSKSTMKTVRQNLCWAFGYNIVGIPVAAGVLLPLTGTILTPSIAGALMGLSSVGVMANSLLLRFRLGSKRKPSHQIRPHMESESPSGAEELAEPQTPRWKKT</sequence>
<dbReference type="GO" id="GO:0005524">
    <property type="term" value="F:ATP binding"/>
    <property type="evidence" value="ECO:0007669"/>
    <property type="project" value="UniProtKB-UniRule"/>
</dbReference>
<dbReference type="InterPro" id="IPR018303">
    <property type="entry name" value="ATPase_P-typ_P_site"/>
</dbReference>
<evidence type="ECO:0000256" key="9">
    <source>
        <dbReference type="ARBA" id="ARBA00023136"/>
    </source>
</evidence>
<feature type="compositionally biased region" description="Gly residues" evidence="11">
    <location>
        <begin position="115"/>
        <end position="141"/>
    </location>
</feature>
<evidence type="ECO:0000259" key="12">
    <source>
        <dbReference type="PROSITE" id="PS50846"/>
    </source>
</evidence>
<feature type="transmembrane region" description="Helical" evidence="10">
    <location>
        <begin position="882"/>
        <end position="901"/>
    </location>
</feature>
<keyword evidence="9 10" id="KW-0472">Membrane</keyword>
<reference evidence="13" key="1">
    <citation type="submission" date="2020-02" db="EMBL/GenBank/DDBJ databases">
        <authorList>
            <person name="Scholz U."/>
            <person name="Mascher M."/>
            <person name="Fiebig A."/>
        </authorList>
    </citation>
    <scope>NUCLEOTIDE SEQUENCE</scope>
</reference>
<dbReference type="FunFam" id="2.70.150.10:FF:000002">
    <property type="entry name" value="Copper-transporting ATPase 1, putative"/>
    <property type="match status" value="1"/>
</dbReference>
<keyword evidence="5 10" id="KW-0547">Nucleotide-binding</keyword>
<dbReference type="Gene3D" id="2.70.150.10">
    <property type="entry name" value="Calcium-transporting ATPase, cytoplasmic transduction domain A"/>
    <property type="match status" value="1"/>
</dbReference>
<dbReference type="InterPro" id="IPR044492">
    <property type="entry name" value="P_typ_ATPase_HD_dom"/>
</dbReference>
<evidence type="ECO:0000256" key="10">
    <source>
        <dbReference type="RuleBase" id="RU362081"/>
    </source>
</evidence>
<feature type="region of interest" description="Disordered" evidence="11">
    <location>
        <begin position="111"/>
        <end position="152"/>
    </location>
</feature>
<dbReference type="PROSITE" id="PS01047">
    <property type="entry name" value="HMA_1"/>
    <property type="match status" value="1"/>
</dbReference>
<dbReference type="SUPFAM" id="SSF56784">
    <property type="entry name" value="HAD-like"/>
    <property type="match status" value="1"/>
</dbReference>
<dbReference type="InterPro" id="IPR059000">
    <property type="entry name" value="ATPase_P-type_domA"/>
</dbReference>
<keyword evidence="4 10" id="KW-0479">Metal-binding</keyword>
<dbReference type="InterPro" id="IPR023214">
    <property type="entry name" value="HAD_sf"/>
</dbReference>
<dbReference type="OrthoDB" id="432719at2759"/>
<feature type="region of interest" description="Disordered" evidence="11">
    <location>
        <begin position="941"/>
        <end position="971"/>
    </location>
</feature>
<dbReference type="FunFam" id="3.30.70.100:FF:000047">
    <property type="entry name" value="Copper-transporting ATPase PAA1, chloroplastic"/>
    <property type="match status" value="1"/>
</dbReference>
<dbReference type="SFLD" id="SFLDF00027">
    <property type="entry name" value="p-type_atpase"/>
    <property type="match status" value="1"/>
</dbReference>
<evidence type="ECO:0000256" key="4">
    <source>
        <dbReference type="ARBA" id="ARBA00022723"/>
    </source>
</evidence>
<dbReference type="SFLD" id="SFLDS00003">
    <property type="entry name" value="Haloacid_Dehalogenase"/>
    <property type="match status" value="1"/>
</dbReference>
<dbReference type="PANTHER" id="PTHR43520">
    <property type="entry name" value="ATP7, ISOFORM B"/>
    <property type="match status" value="1"/>
</dbReference>
<dbReference type="NCBIfam" id="TIGR01525">
    <property type="entry name" value="ATPase-IB_hvy"/>
    <property type="match status" value="1"/>
</dbReference>
<dbReference type="Gene3D" id="3.40.1110.10">
    <property type="entry name" value="Calcium-transporting ATPase, cytoplasmic domain N"/>
    <property type="match status" value="1"/>
</dbReference>
<dbReference type="FunFam" id="3.40.50.1000:FF:000453">
    <property type="entry name" value="Copper-transporting ATPase PAA1 chloroplastic"/>
    <property type="match status" value="1"/>
</dbReference>